<feature type="transmembrane region" description="Helical" evidence="2">
    <location>
        <begin position="110"/>
        <end position="130"/>
    </location>
</feature>
<feature type="region of interest" description="Disordered" evidence="1">
    <location>
        <begin position="148"/>
        <end position="204"/>
    </location>
</feature>
<feature type="transmembrane region" description="Helical" evidence="2">
    <location>
        <begin position="47"/>
        <end position="68"/>
    </location>
</feature>
<sequence>MNQSNDLQTRRAKLRETLLKEAICISILILLITIIGIDALAGPSVSLGLDLLAVFAVIGLVCWSGLAVAALSTKIPDRHLYCIISGSITFIAEVIVFLIVPVPAWAIEPLVMFFSFWAAFAAEYFLGIIYRPVDWYVKRAVPETTDRQGVLGDEESRTGSPSSEDVPLTSVVWEGRGRRTSEQSDLPPDYEYGFSSTRKPLDLS</sequence>
<keyword evidence="2" id="KW-0472">Membrane</keyword>
<name>A0ABR1TJX0_9PEZI</name>
<keyword evidence="2" id="KW-1133">Transmembrane helix</keyword>
<keyword evidence="4" id="KW-1185">Reference proteome</keyword>
<evidence type="ECO:0000256" key="2">
    <source>
        <dbReference type="SAM" id="Phobius"/>
    </source>
</evidence>
<feature type="transmembrane region" description="Helical" evidence="2">
    <location>
        <begin position="80"/>
        <end position="104"/>
    </location>
</feature>
<evidence type="ECO:0000313" key="3">
    <source>
        <dbReference type="EMBL" id="KAK8045963.1"/>
    </source>
</evidence>
<protein>
    <recommendedName>
        <fullName evidence="5">MARVEL domain-containing protein</fullName>
    </recommendedName>
</protein>
<dbReference type="EMBL" id="JAQQWM010000009">
    <property type="protein sequence ID" value="KAK8045963.1"/>
    <property type="molecule type" value="Genomic_DNA"/>
</dbReference>
<feature type="transmembrane region" description="Helical" evidence="2">
    <location>
        <begin position="21"/>
        <end position="41"/>
    </location>
</feature>
<dbReference type="Proteomes" id="UP001446871">
    <property type="component" value="Unassembled WGS sequence"/>
</dbReference>
<organism evidence="3 4">
    <name type="scientific">Apiospora saccharicola</name>
    <dbReference type="NCBI Taxonomy" id="335842"/>
    <lineage>
        <taxon>Eukaryota</taxon>
        <taxon>Fungi</taxon>
        <taxon>Dikarya</taxon>
        <taxon>Ascomycota</taxon>
        <taxon>Pezizomycotina</taxon>
        <taxon>Sordariomycetes</taxon>
        <taxon>Xylariomycetidae</taxon>
        <taxon>Amphisphaeriales</taxon>
        <taxon>Apiosporaceae</taxon>
        <taxon>Apiospora</taxon>
    </lineage>
</organism>
<reference evidence="3 4" key="1">
    <citation type="submission" date="2023-01" db="EMBL/GenBank/DDBJ databases">
        <title>Analysis of 21 Apiospora genomes using comparative genomics revels a genus with tremendous synthesis potential of carbohydrate active enzymes and secondary metabolites.</title>
        <authorList>
            <person name="Sorensen T."/>
        </authorList>
    </citation>
    <scope>NUCLEOTIDE SEQUENCE [LARGE SCALE GENOMIC DNA]</scope>
    <source>
        <strain evidence="3 4">CBS 83171</strain>
    </source>
</reference>
<comment type="caution">
    <text evidence="3">The sequence shown here is derived from an EMBL/GenBank/DDBJ whole genome shotgun (WGS) entry which is preliminary data.</text>
</comment>
<evidence type="ECO:0000313" key="4">
    <source>
        <dbReference type="Proteomes" id="UP001446871"/>
    </source>
</evidence>
<proteinExistence type="predicted"/>
<evidence type="ECO:0008006" key="5">
    <source>
        <dbReference type="Google" id="ProtNLM"/>
    </source>
</evidence>
<accession>A0ABR1TJX0</accession>
<keyword evidence="2" id="KW-0812">Transmembrane</keyword>
<evidence type="ECO:0000256" key="1">
    <source>
        <dbReference type="SAM" id="MobiDB-lite"/>
    </source>
</evidence>
<gene>
    <name evidence="3" type="ORF">PG996_014027</name>
</gene>